<organism evidence="5 6">
    <name type="scientific">Colocasia esculenta</name>
    <name type="common">Wild taro</name>
    <name type="synonym">Arum esculentum</name>
    <dbReference type="NCBI Taxonomy" id="4460"/>
    <lineage>
        <taxon>Eukaryota</taxon>
        <taxon>Viridiplantae</taxon>
        <taxon>Streptophyta</taxon>
        <taxon>Embryophyta</taxon>
        <taxon>Tracheophyta</taxon>
        <taxon>Spermatophyta</taxon>
        <taxon>Magnoliopsida</taxon>
        <taxon>Liliopsida</taxon>
        <taxon>Araceae</taxon>
        <taxon>Aroideae</taxon>
        <taxon>Colocasieae</taxon>
        <taxon>Colocasia</taxon>
    </lineage>
</organism>
<feature type="transmembrane region" description="Helical" evidence="2">
    <location>
        <begin position="448"/>
        <end position="467"/>
    </location>
</feature>
<dbReference type="Pfam" id="PF19160">
    <property type="entry name" value="SPARK"/>
    <property type="match status" value="1"/>
</dbReference>
<keyword evidence="6" id="KW-1185">Reference proteome</keyword>
<keyword evidence="2" id="KW-0472">Membrane</keyword>
<feature type="compositionally biased region" description="Polar residues" evidence="1">
    <location>
        <begin position="732"/>
        <end position="742"/>
    </location>
</feature>
<gene>
    <name evidence="5" type="ORF">Taro_042736</name>
</gene>
<feature type="transmembrane region" description="Helical" evidence="2">
    <location>
        <begin position="410"/>
        <end position="428"/>
    </location>
</feature>
<reference evidence="5" key="1">
    <citation type="submission" date="2017-07" db="EMBL/GenBank/DDBJ databases">
        <title>Taro Niue Genome Assembly and Annotation.</title>
        <authorList>
            <person name="Atibalentja N."/>
            <person name="Keating K."/>
            <person name="Fields C.J."/>
        </authorList>
    </citation>
    <scope>NUCLEOTIDE SEQUENCE</scope>
    <source>
        <strain evidence="5">Niue_2</strain>
        <tissue evidence="5">Leaf</tissue>
    </source>
</reference>
<keyword evidence="2" id="KW-0812">Transmembrane</keyword>
<feature type="domain" description="SPARK" evidence="4">
    <location>
        <begin position="203"/>
        <end position="297"/>
    </location>
</feature>
<comment type="caution">
    <text evidence="5">The sequence shown here is derived from an EMBL/GenBank/DDBJ whole genome shotgun (WGS) entry which is preliminary data.</text>
</comment>
<feature type="compositionally biased region" description="Low complexity" evidence="1">
    <location>
        <begin position="766"/>
        <end position="791"/>
    </location>
</feature>
<evidence type="ECO:0000256" key="1">
    <source>
        <dbReference type="SAM" id="MobiDB-lite"/>
    </source>
</evidence>
<evidence type="ECO:0000256" key="2">
    <source>
        <dbReference type="SAM" id="Phobius"/>
    </source>
</evidence>
<evidence type="ECO:0008006" key="7">
    <source>
        <dbReference type="Google" id="ProtNLM"/>
    </source>
</evidence>
<keyword evidence="2" id="KW-1133">Transmembrane helix</keyword>
<evidence type="ECO:0000313" key="6">
    <source>
        <dbReference type="Proteomes" id="UP000652761"/>
    </source>
</evidence>
<proteinExistence type="predicted"/>
<feature type="region of interest" description="Disordered" evidence="1">
    <location>
        <begin position="831"/>
        <end position="855"/>
    </location>
</feature>
<evidence type="ECO:0000259" key="3">
    <source>
        <dbReference type="Pfam" id="PF03732"/>
    </source>
</evidence>
<name>A0A843WPN1_COLES</name>
<dbReference type="EMBL" id="NMUH01004494">
    <property type="protein sequence ID" value="MQM09857.1"/>
    <property type="molecule type" value="Genomic_DNA"/>
</dbReference>
<evidence type="ECO:0000259" key="4">
    <source>
        <dbReference type="Pfam" id="PF19160"/>
    </source>
</evidence>
<dbReference type="InterPro" id="IPR005162">
    <property type="entry name" value="Retrotrans_gag_dom"/>
</dbReference>
<evidence type="ECO:0000313" key="5">
    <source>
        <dbReference type="EMBL" id="MQM09857.1"/>
    </source>
</evidence>
<protein>
    <recommendedName>
        <fullName evidence="7">Retrotransposon gag domain-containing protein</fullName>
    </recommendedName>
</protein>
<sequence length="1257" mass="138815">MRKRRPRLTEPLEGVGGKCGGQIWSPRPMMACYGPFTCSSSLEIVFPLYLVEARLAQAQTGSYHHSLGTGRWQRYAAAGVAGFGKCVAERGEADEEGGGSGEVWEWRFDSWVAKEDRMGARGGAGEAAPAAAAAAAVVWGATEVSHLRTPVRHLPPSAKSRRHPSPSICVLDLSLSTGRTLSLPPPPPKHSEVRCSELLHLWTALQTKIDQVFPDFDPRVACGFRTEWISTGCMNISSLSQFRSLANASSTSVLSDVNQSCNRSLSGSICASCTSTVARLNAFLTGPDNGNVFDCDSTSSSTAEAICCPAHAIFYLPSFLIFPSSLSSFSHFLNGSEGGVVAGGDDHEVASCPAFLLRFPASRDCKHDLSNLRGLDVIRLTFSSSSLVLELSEWDILFEKSLRLPLNLRFLLYIFFFVWKDVFLRLVWMLVLAPSPADWWIFRELADVVGLSLAMMGHWLTLGYVAFLKTTYPLSPSGLMDGAMGGYVAFLKMTYPLSPSGLVDGDMGVCRLLSTAGLKPGRPSPFPSLAPLLSPSLSLALSKFLVVLGFLPRVEAAVLRRVSLCSCRGRVRAVQCEEETFLPTRRPQRGLCRIEKATGPMSPSQSRGRLCFRRFRFRFTVPVAPVLADFGAEGKMVVRTVACESLAELSWLVWDVEDSLEFYSAQASQSFFSLPRSLRPRNCLESPSGSPWSVGGDRENRVLGVGRGSGFRVVTVGIRAWSDRTCSGSKLQQRSQGRQLVEQQDESEMLAQGQVQEEVSADESVAQPQGAQAATAEAAAAGGQQQEYHPQPQQYADWFPMAEQFFRAMYQGAWQPGQAAAGVQFPMPPPMVPEQQQVEPEVEQPERQQRSGTGSTWVGRRRMAVTEDRTALLERFLRLRPPMFHGEYDPDKAESWTHELERIFETMECAEEDQFSEVFHNEYFHDYARRERRDQFHELVQGDLTVSQYHQRFIWLLRHVPHVVGSDQACAERFIAGLRPDLRWGVTAHMCTTLGEAVAKTTALDREAWQPQQQQGGASSSSGSCLLVGVDGAVSRGVSPGLQSSQYSRVLSRGVFVSSRTRDRAVDSSLSVRSSLFRQVLQAQRADAEGYVAFLKTTYPLSPSGLMDGAMGYVAFLKATWPMSPYHRVAPDAGCDRGYVAFRMRQGLCRIEKATGPMSPSQSRGRLCFCRFHFRFTVPVAPVLVDSGAEGKTVVRTVACVSLAELSWLVWDVEDSLEFYPAQASQSFFSLPRSLRPRNRESSQQRQGARRAEETRR</sequence>
<dbReference type="AlphaFoldDB" id="A0A843WPN1"/>
<feature type="region of interest" description="Disordered" evidence="1">
    <location>
        <begin position="1235"/>
        <end position="1257"/>
    </location>
</feature>
<feature type="domain" description="Retrotransposon gag" evidence="3">
    <location>
        <begin position="892"/>
        <end position="980"/>
    </location>
</feature>
<feature type="region of interest" description="Disordered" evidence="1">
    <location>
        <begin position="732"/>
        <end position="791"/>
    </location>
</feature>
<dbReference type="Proteomes" id="UP000652761">
    <property type="component" value="Unassembled WGS sequence"/>
</dbReference>
<accession>A0A843WPN1</accession>
<dbReference type="InterPro" id="IPR043891">
    <property type="entry name" value="SPARK"/>
</dbReference>
<dbReference type="Pfam" id="PF03732">
    <property type="entry name" value="Retrotrans_gag"/>
    <property type="match status" value="1"/>
</dbReference>